<feature type="region of interest" description="Disordered" evidence="1">
    <location>
        <begin position="1"/>
        <end position="31"/>
    </location>
</feature>
<dbReference type="RefSeq" id="WP_381736634.1">
    <property type="nucleotide sequence ID" value="NZ_JBHSDP010000004.1"/>
</dbReference>
<keyword evidence="3" id="KW-1185">Reference proteome</keyword>
<dbReference type="Proteomes" id="UP001595824">
    <property type="component" value="Unassembled WGS sequence"/>
</dbReference>
<sequence>MGEQRSESGFGHRVRGGPGAAGPPGPAGTPPEALLAAALRARPADGAEAERRALAAFRATWEQGVRRPARTRRRDDWRPRRR</sequence>
<reference evidence="3" key="1">
    <citation type="journal article" date="2019" name="Int. J. Syst. Evol. Microbiol.">
        <title>The Global Catalogue of Microorganisms (GCM) 10K type strain sequencing project: providing services to taxonomists for standard genome sequencing and annotation.</title>
        <authorList>
            <consortium name="The Broad Institute Genomics Platform"/>
            <consortium name="The Broad Institute Genome Sequencing Center for Infectious Disease"/>
            <person name="Wu L."/>
            <person name="Ma J."/>
        </authorList>
    </citation>
    <scope>NUCLEOTIDE SEQUENCE [LARGE SCALE GENOMIC DNA]</scope>
    <source>
        <strain evidence="3">PCU 347</strain>
    </source>
</reference>
<evidence type="ECO:0000256" key="1">
    <source>
        <dbReference type="SAM" id="MobiDB-lite"/>
    </source>
</evidence>
<evidence type="ECO:0000313" key="3">
    <source>
        <dbReference type="Proteomes" id="UP001595824"/>
    </source>
</evidence>
<evidence type="ECO:0000313" key="2">
    <source>
        <dbReference type="EMBL" id="MFC4326596.1"/>
    </source>
</evidence>
<proteinExistence type="predicted"/>
<evidence type="ECO:0008006" key="4">
    <source>
        <dbReference type="Google" id="ProtNLM"/>
    </source>
</evidence>
<protein>
    <recommendedName>
        <fullName evidence="4">Acyl-CoA carboxylase subunit epsilon</fullName>
    </recommendedName>
</protein>
<feature type="compositionally biased region" description="Basic and acidic residues" evidence="1">
    <location>
        <begin position="73"/>
        <end position="82"/>
    </location>
</feature>
<gene>
    <name evidence="2" type="ORF">ACFPC0_01855</name>
</gene>
<accession>A0ABV8T628</accession>
<comment type="caution">
    <text evidence="2">The sequence shown here is derived from an EMBL/GenBank/DDBJ whole genome shotgun (WGS) entry which is preliminary data.</text>
</comment>
<organism evidence="2 3">
    <name type="scientific">Streptomyces andamanensis</name>
    <dbReference type="NCBI Taxonomy" id="1565035"/>
    <lineage>
        <taxon>Bacteria</taxon>
        <taxon>Bacillati</taxon>
        <taxon>Actinomycetota</taxon>
        <taxon>Actinomycetes</taxon>
        <taxon>Kitasatosporales</taxon>
        <taxon>Streptomycetaceae</taxon>
        <taxon>Streptomyces</taxon>
    </lineage>
</organism>
<name>A0ABV8T628_9ACTN</name>
<feature type="region of interest" description="Disordered" evidence="1">
    <location>
        <begin position="60"/>
        <end position="82"/>
    </location>
</feature>
<dbReference type="EMBL" id="JBHSDP010000004">
    <property type="protein sequence ID" value="MFC4326596.1"/>
    <property type="molecule type" value="Genomic_DNA"/>
</dbReference>